<dbReference type="GO" id="GO:1990481">
    <property type="term" value="P:mRNA pseudouridine synthesis"/>
    <property type="evidence" value="ECO:0007669"/>
    <property type="project" value="TreeGrafter"/>
</dbReference>
<comment type="caution">
    <text evidence="7">The sequence shown here is derived from an EMBL/GenBank/DDBJ whole genome shotgun (WGS) entry which is preliminary data.</text>
</comment>
<evidence type="ECO:0000256" key="4">
    <source>
        <dbReference type="ARBA" id="ARBA00023235"/>
    </source>
</evidence>
<evidence type="ECO:0000256" key="2">
    <source>
        <dbReference type="ARBA" id="ARBA00005642"/>
    </source>
</evidence>
<sequence length="285" mass="32269">MVDLILNINKEKSISSFDVIRFLRRKTGERRMGFQGTLDVFAEGVLPVFTGSYTKIIPYIYSGVKDYLFEIQLGLKTDTLDITGNITEKKDFPKNLQKEELEILIRKNFTDGYIQRVPEYSAVKINGAVAYKLARKGISQDMPSKEVKIFDVKILSSDGGIVTGKISVSSGFYVRQFANDLGESLKTYAIVTKLQRTKSGDFSIEESIKMDEADEKRAVNLKKLLEKRMKIIYMNEEMTKDLRNGKEIPNTSNIQGLCVAFDSDERDCIILSGEGEALKVKRIIK</sequence>
<dbReference type="InterPro" id="IPR002501">
    <property type="entry name" value="PsdUridine_synth_N"/>
</dbReference>
<evidence type="ECO:0000313" key="8">
    <source>
        <dbReference type="Proteomes" id="UP000264062"/>
    </source>
</evidence>
<dbReference type="Pfam" id="PF01509">
    <property type="entry name" value="TruB_N"/>
    <property type="match status" value="1"/>
</dbReference>
<gene>
    <name evidence="5 7" type="primary">truB</name>
    <name evidence="7" type="ORF">DCW38_06280</name>
</gene>
<name>A0A350HB54_UNCW3</name>
<comment type="catalytic activity">
    <reaction evidence="1 5">
        <text>uridine(55) in tRNA = pseudouridine(55) in tRNA</text>
        <dbReference type="Rhea" id="RHEA:42532"/>
        <dbReference type="Rhea" id="RHEA-COMP:10101"/>
        <dbReference type="Rhea" id="RHEA-COMP:10102"/>
        <dbReference type="ChEBI" id="CHEBI:65314"/>
        <dbReference type="ChEBI" id="CHEBI:65315"/>
        <dbReference type="EC" id="5.4.99.25"/>
    </reaction>
</comment>
<evidence type="ECO:0000259" key="6">
    <source>
        <dbReference type="Pfam" id="PF01509"/>
    </source>
</evidence>
<keyword evidence="3 5" id="KW-0819">tRNA processing</keyword>
<dbReference type="SUPFAM" id="SSF55120">
    <property type="entry name" value="Pseudouridine synthase"/>
    <property type="match status" value="1"/>
</dbReference>
<dbReference type="EMBL" id="DMZY01000184">
    <property type="protein sequence ID" value="HAV92770.1"/>
    <property type="molecule type" value="Genomic_DNA"/>
</dbReference>
<dbReference type="NCBIfam" id="TIGR00431">
    <property type="entry name" value="TruB"/>
    <property type="match status" value="1"/>
</dbReference>
<dbReference type="EC" id="5.4.99.25" evidence="5"/>
<reference evidence="7 8" key="1">
    <citation type="journal article" date="2018" name="Nat. Biotechnol.">
        <title>A standardized bacterial taxonomy based on genome phylogeny substantially revises the tree of life.</title>
        <authorList>
            <person name="Parks D.H."/>
            <person name="Chuvochina M."/>
            <person name="Waite D.W."/>
            <person name="Rinke C."/>
            <person name="Skarshewski A."/>
            <person name="Chaumeil P.A."/>
            <person name="Hugenholtz P."/>
        </authorList>
    </citation>
    <scope>NUCLEOTIDE SEQUENCE [LARGE SCALE GENOMIC DNA]</scope>
    <source>
        <strain evidence="7">UBA9956</strain>
    </source>
</reference>
<dbReference type="InterPro" id="IPR020103">
    <property type="entry name" value="PsdUridine_synth_cat_dom_sf"/>
</dbReference>
<dbReference type="Proteomes" id="UP000264062">
    <property type="component" value="Unassembled WGS sequence"/>
</dbReference>
<proteinExistence type="inferred from homology"/>
<protein>
    <recommendedName>
        <fullName evidence="5">tRNA pseudouridine synthase B</fullName>
        <ecNumber evidence="5">5.4.99.25</ecNumber>
    </recommendedName>
    <alternativeName>
        <fullName evidence="5">tRNA pseudouridine(55) synthase</fullName>
        <shortName evidence="5">Psi55 synthase</shortName>
    </alternativeName>
    <alternativeName>
        <fullName evidence="5">tRNA pseudouridylate synthase</fullName>
    </alternativeName>
    <alternativeName>
        <fullName evidence="5">tRNA-uridine isomerase</fullName>
    </alternativeName>
</protein>
<evidence type="ECO:0000256" key="3">
    <source>
        <dbReference type="ARBA" id="ARBA00022694"/>
    </source>
</evidence>
<dbReference type="AlphaFoldDB" id="A0A350HB54"/>
<organism evidence="7 8">
    <name type="scientific">candidate division WOR-3 bacterium</name>
    <dbReference type="NCBI Taxonomy" id="2052148"/>
    <lineage>
        <taxon>Bacteria</taxon>
        <taxon>Bacteria division WOR-3</taxon>
    </lineage>
</organism>
<keyword evidence="4 5" id="KW-0413">Isomerase</keyword>
<feature type="active site" description="Nucleophile" evidence="5">
    <location>
        <position position="39"/>
    </location>
</feature>
<dbReference type="Gene3D" id="3.30.2350.10">
    <property type="entry name" value="Pseudouridine synthase"/>
    <property type="match status" value="1"/>
</dbReference>
<dbReference type="HAMAP" id="MF_01080">
    <property type="entry name" value="TruB_bact"/>
    <property type="match status" value="1"/>
</dbReference>
<dbReference type="GO" id="GO:0160148">
    <property type="term" value="F:tRNA pseudouridine(55) synthase activity"/>
    <property type="evidence" value="ECO:0007669"/>
    <property type="project" value="UniProtKB-EC"/>
</dbReference>
<dbReference type="GO" id="GO:0031119">
    <property type="term" value="P:tRNA pseudouridine synthesis"/>
    <property type="evidence" value="ECO:0007669"/>
    <property type="project" value="UniProtKB-UniRule"/>
</dbReference>
<accession>A0A350HB54</accession>
<comment type="function">
    <text evidence="5">Responsible for synthesis of pseudouridine from uracil-55 in the psi GC loop of transfer RNAs.</text>
</comment>
<evidence type="ECO:0000256" key="1">
    <source>
        <dbReference type="ARBA" id="ARBA00000385"/>
    </source>
</evidence>
<dbReference type="PANTHER" id="PTHR13767">
    <property type="entry name" value="TRNA-PSEUDOURIDINE SYNTHASE"/>
    <property type="match status" value="1"/>
</dbReference>
<dbReference type="InterPro" id="IPR014780">
    <property type="entry name" value="tRNA_psdUridine_synth_TruB"/>
</dbReference>
<comment type="similarity">
    <text evidence="2 5">Belongs to the pseudouridine synthase TruB family. Type 1 subfamily.</text>
</comment>
<dbReference type="GO" id="GO:0003723">
    <property type="term" value="F:RNA binding"/>
    <property type="evidence" value="ECO:0007669"/>
    <property type="project" value="InterPro"/>
</dbReference>
<feature type="domain" description="Pseudouridine synthase II N-terminal" evidence="6">
    <location>
        <begin position="24"/>
        <end position="174"/>
    </location>
</feature>
<evidence type="ECO:0000313" key="7">
    <source>
        <dbReference type="EMBL" id="HAV92770.1"/>
    </source>
</evidence>
<evidence type="ECO:0000256" key="5">
    <source>
        <dbReference type="HAMAP-Rule" id="MF_01080"/>
    </source>
</evidence>
<dbReference type="PANTHER" id="PTHR13767:SF2">
    <property type="entry name" value="PSEUDOURIDYLATE SYNTHASE TRUB1"/>
    <property type="match status" value="1"/>
</dbReference>